<proteinExistence type="inferred from homology"/>
<evidence type="ECO:0000256" key="4">
    <source>
        <dbReference type="SAM" id="MobiDB-lite"/>
    </source>
</evidence>
<organism evidence="5 6">
    <name type="scientific">Protofrankia coriariae</name>
    <dbReference type="NCBI Taxonomy" id="1562887"/>
    <lineage>
        <taxon>Bacteria</taxon>
        <taxon>Bacillati</taxon>
        <taxon>Actinomycetota</taxon>
        <taxon>Actinomycetes</taxon>
        <taxon>Frankiales</taxon>
        <taxon>Frankiaceae</taxon>
        <taxon>Protofrankia</taxon>
    </lineage>
</organism>
<dbReference type="SUPFAM" id="SSF48576">
    <property type="entry name" value="Terpenoid synthases"/>
    <property type="match status" value="1"/>
</dbReference>
<dbReference type="PROSITE" id="PS00723">
    <property type="entry name" value="POLYPRENYL_SYNTHASE_1"/>
    <property type="match status" value="1"/>
</dbReference>
<evidence type="ECO:0000256" key="1">
    <source>
        <dbReference type="ARBA" id="ARBA00022723"/>
    </source>
</evidence>
<name>A0ABR5F599_9ACTN</name>
<dbReference type="SFLD" id="SFLDS00005">
    <property type="entry name" value="Isoprenoid_Synthase_Type_I"/>
    <property type="match status" value="1"/>
</dbReference>
<dbReference type="PANTHER" id="PTHR12001">
    <property type="entry name" value="GERANYLGERANYL PYROPHOSPHATE SYNTHASE"/>
    <property type="match status" value="1"/>
</dbReference>
<comment type="caution">
    <text evidence="5">The sequence shown here is derived from an EMBL/GenBank/DDBJ whole genome shotgun (WGS) entry which is preliminary data.</text>
</comment>
<feature type="region of interest" description="Disordered" evidence="4">
    <location>
        <begin position="53"/>
        <end position="78"/>
    </location>
</feature>
<evidence type="ECO:0000256" key="2">
    <source>
        <dbReference type="ARBA" id="ARBA00022842"/>
    </source>
</evidence>
<dbReference type="CDD" id="cd00685">
    <property type="entry name" value="Trans_IPPS_HT"/>
    <property type="match status" value="1"/>
</dbReference>
<comment type="similarity">
    <text evidence="3">Belongs to the FPP/GGPP synthase family.</text>
</comment>
<dbReference type="InterPro" id="IPR008949">
    <property type="entry name" value="Isoprenoid_synthase_dom_sf"/>
</dbReference>
<dbReference type="Proteomes" id="UP000035425">
    <property type="component" value="Unassembled WGS sequence"/>
</dbReference>
<dbReference type="SFLD" id="SFLDG01017">
    <property type="entry name" value="Polyprenyl_Transferase_Like"/>
    <property type="match status" value="1"/>
</dbReference>
<gene>
    <name evidence="5" type="ORF">FrCorBMG51_08605</name>
</gene>
<dbReference type="EMBL" id="JWIO01000010">
    <property type="protein sequence ID" value="KLL11896.1"/>
    <property type="molecule type" value="Genomic_DNA"/>
</dbReference>
<evidence type="ECO:0000313" key="6">
    <source>
        <dbReference type="Proteomes" id="UP000035425"/>
    </source>
</evidence>
<keyword evidence="6" id="KW-1185">Reference proteome</keyword>
<dbReference type="InterPro" id="IPR000092">
    <property type="entry name" value="Polyprenyl_synt"/>
</dbReference>
<reference evidence="5 6" key="1">
    <citation type="submission" date="2014-12" db="EMBL/GenBank/DDBJ databases">
        <title>Frankia sp. BMG5.1 draft genome.</title>
        <authorList>
            <person name="Gtari M."/>
            <person name="Ghodhbane-Gtari F."/>
            <person name="Nouioui I."/>
            <person name="Ktari A."/>
            <person name="Hezbri K."/>
            <person name="Mimouni W."/>
            <person name="Sbissi I."/>
            <person name="Ayari A."/>
            <person name="Yamanaka T."/>
            <person name="Normand P."/>
            <person name="Tisa L.S."/>
            <person name="Boudabous A."/>
        </authorList>
    </citation>
    <scope>NUCLEOTIDE SEQUENCE [LARGE SCALE GENOMIC DNA]</scope>
    <source>
        <strain evidence="5 6">BMG5.1</strain>
    </source>
</reference>
<keyword evidence="1" id="KW-0479">Metal-binding</keyword>
<dbReference type="PANTHER" id="PTHR12001:SF71">
    <property type="entry name" value="(2E,6E)-FARNESYL DIPHOSPHATE SYNTHASE"/>
    <property type="match status" value="1"/>
</dbReference>
<evidence type="ECO:0008006" key="7">
    <source>
        <dbReference type="Google" id="ProtNLM"/>
    </source>
</evidence>
<protein>
    <recommendedName>
        <fullName evidence="7">Geranylgeranyl diphosphate synthase, type I</fullName>
    </recommendedName>
</protein>
<sequence length="375" mass="38717">MRVTSPAALDTLARCRDLVLPALRETIDRLHPWLGRMASFTFDWCDSDGTPTVRGTGNNSGGGNSGGGNGNGGGGGGGGGKALRPALAVLAAEAVGAPAQAAVAGAVAVELVHAFSLVHDDIMDGDERRRHRATAWKAFGVGPAVLAGDALLALALDTLAHSTGRLAPATRSAAMSLLSTSLVELVNGQAADIAFEYRPWTGPDAVTVEEYRTMATRKTGSLLGCASALGALLGGAPPEMVTAMSLVGRDLGTAFQAVDDLLGIWGDPAVTGKPVFNDLRLRKKTLPVICALAGSTASAQQLADLLAMPLDTPDAEWTLRRTAALISKAGGRSFTTAQAHLHLDRALRTLDSAAMERTAAAELITLSEFVVNRTH</sequence>
<dbReference type="Gene3D" id="1.10.600.10">
    <property type="entry name" value="Farnesyl Diphosphate Synthase"/>
    <property type="match status" value="1"/>
</dbReference>
<dbReference type="Pfam" id="PF00348">
    <property type="entry name" value="polyprenyl_synt"/>
    <property type="match status" value="1"/>
</dbReference>
<feature type="compositionally biased region" description="Gly residues" evidence="4">
    <location>
        <begin position="58"/>
        <end position="78"/>
    </location>
</feature>
<keyword evidence="3" id="KW-0808">Transferase</keyword>
<accession>A0ABR5F599</accession>
<evidence type="ECO:0000313" key="5">
    <source>
        <dbReference type="EMBL" id="KLL11896.1"/>
    </source>
</evidence>
<keyword evidence="2" id="KW-0460">Magnesium</keyword>
<evidence type="ECO:0000256" key="3">
    <source>
        <dbReference type="RuleBase" id="RU004466"/>
    </source>
</evidence>
<dbReference type="InterPro" id="IPR033749">
    <property type="entry name" value="Polyprenyl_synt_CS"/>
</dbReference>